<proteinExistence type="predicted"/>
<evidence type="ECO:0000313" key="1">
    <source>
        <dbReference type="EMBL" id="KAJ0172801.1"/>
    </source>
</evidence>
<dbReference type="EMBL" id="CM034407">
    <property type="protein sequence ID" value="KAJ0172801.1"/>
    <property type="molecule type" value="Genomic_DNA"/>
</dbReference>
<protein>
    <submittedName>
        <fullName evidence="1">Uncharacterized protein</fullName>
    </submittedName>
</protein>
<gene>
    <name evidence="1" type="ORF">K1T71_011940</name>
</gene>
<accession>A0ACC1CMJ4</accession>
<sequence length="162" mass="18653">MVSRVNKKGYINSYCIKYIIVYTIHKYIPSERGLYETESPFTTVVRKTLISTARTCMTHTNSTEADLEYLRQDPPFPEKSACIIKCLLEKIGIIKNNRYSNTGFMTVVSPLVFTNKKKLEHMKTVAENCDKEVNHKEETPCQLGNEVTTCIFKYAPELHFKA</sequence>
<name>A0ACC1CMJ4_9NEOP</name>
<organism evidence="1 2">
    <name type="scientific">Dendrolimus kikuchii</name>
    <dbReference type="NCBI Taxonomy" id="765133"/>
    <lineage>
        <taxon>Eukaryota</taxon>
        <taxon>Metazoa</taxon>
        <taxon>Ecdysozoa</taxon>
        <taxon>Arthropoda</taxon>
        <taxon>Hexapoda</taxon>
        <taxon>Insecta</taxon>
        <taxon>Pterygota</taxon>
        <taxon>Neoptera</taxon>
        <taxon>Endopterygota</taxon>
        <taxon>Lepidoptera</taxon>
        <taxon>Glossata</taxon>
        <taxon>Ditrysia</taxon>
        <taxon>Bombycoidea</taxon>
        <taxon>Lasiocampidae</taxon>
        <taxon>Dendrolimus</taxon>
    </lineage>
</organism>
<comment type="caution">
    <text evidence="1">The sequence shown here is derived from an EMBL/GenBank/DDBJ whole genome shotgun (WGS) entry which is preliminary data.</text>
</comment>
<reference evidence="1 2" key="1">
    <citation type="journal article" date="2021" name="Front. Genet.">
        <title>Chromosome-Level Genome Assembly Reveals Significant Gene Expansion in the Toll and IMD Signaling Pathways of Dendrolimus kikuchii.</title>
        <authorList>
            <person name="Zhou J."/>
            <person name="Wu P."/>
            <person name="Xiong Z."/>
            <person name="Liu N."/>
            <person name="Zhao N."/>
            <person name="Ji M."/>
            <person name="Qiu Y."/>
            <person name="Yang B."/>
        </authorList>
    </citation>
    <scope>NUCLEOTIDE SEQUENCE [LARGE SCALE GENOMIC DNA]</scope>
    <source>
        <strain evidence="1">Ann1</strain>
    </source>
</reference>
<evidence type="ECO:0000313" key="2">
    <source>
        <dbReference type="Proteomes" id="UP000824533"/>
    </source>
</evidence>
<dbReference type="Proteomes" id="UP000824533">
    <property type="component" value="Linkage Group LG21"/>
</dbReference>
<keyword evidence="2" id="KW-1185">Reference proteome</keyword>